<dbReference type="GO" id="GO:0009097">
    <property type="term" value="P:isoleucine biosynthetic process"/>
    <property type="evidence" value="ECO:0007669"/>
    <property type="project" value="TreeGrafter"/>
</dbReference>
<evidence type="ECO:0000256" key="5">
    <source>
        <dbReference type="ARBA" id="ARBA00023239"/>
    </source>
</evidence>
<dbReference type="GO" id="GO:0003941">
    <property type="term" value="F:L-serine ammonia-lyase activity"/>
    <property type="evidence" value="ECO:0007669"/>
    <property type="project" value="UniProtKB-EC"/>
</dbReference>
<evidence type="ECO:0000256" key="7">
    <source>
        <dbReference type="SAM" id="MobiDB-lite"/>
    </source>
</evidence>
<comment type="cofactor">
    <cofactor evidence="1">
        <name>pyridoxal 5'-phosphate</name>
        <dbReference type="ChEBI" id="CHEBI:597326"/>
    </cofactor>
</comment>
<evidence type="ECO:0000256" key="3">
    <source>
        <dbReference type="ARBA" id="ARBA00012093"/>
    </source>
</evidence>
<name>A0A4Y9XQD4_9APHY</name>
<comment type="catalytic activity">
    <reaction evidence="6">
        <text>L-serine = pyruvate + NH4(+)</text>
        <dbReference type="Rhea" id="RHEA:19169"/>
        <dbReference type="ChEBI" id="CHEBI:15361"/>
        <dbReference type="ChEBI" id="CHEBI:28938"/>
        <dbReference type="ChEBI" id="CHEBI:33384"/>
        <dbReference type="EC" id="4.3.1.17"/>
    </reaction>
</comment>
<proteinExistence type="inferred from homology"/>
<reference evidence="9 10" key="1">
    <citation type="submission" date="2019-01" db="EMBL/GenBank/DDBJ databases">
        <title>Genome sequencing of the rare red list fungi Fomitopsis rosea.</title>
        <authorList>
            <person name="Buettner E."/>
            <person name="Kellner H."/>
        </authorList>
    </citation>
    <scope>NUCLEOTIDE SEQUENCE [LARGE SCALE GENOMIC DNA]</scope>
    <source>
        <strain evidence="9 10">DSM 105464</strain>
    </source>
</reference>
<dbReference type="GO" id="GO:0004794">
    <property type="term" value="F:threonine deaminase activity"/>
    <property type="evidence" value="ECO:0007669"/>
    <property type="project" value="TreeGrafter"/>
</dbReference>
<evidence type="ECO:0000256" key="2">
    <source>
        <dbReference type="ARBA" id="ARBA00010869"/>
    </source>
</evidence>
<protein>
    <recommendedName>
        <fullName evidence="3">L-serine ammonia-lyase</fullName>
        <ecNumber evidence="3">4.3.1.17</ecNumber>
    </recommendedName>
</protein>
<keyword evidence="4" id="KW-0663">Pyridoxal phosphate</keyword>
<dbReference type="InterPro" id="IPR036052">
    <property type="entry name" value="TrpB-like_PALP_sf"/>
</dbReference>
<dbReference type="GO" id="GO:0006567">
    <property type="term" value="P:L-threonine catabolic process"/>
    <property type="evidence" value="ECO:0007669"/>
    <property type="project" value="TreeGrafter"/>
</dbReference>
<feature type="compositionally biased region" description="Basic and acidic residues" evidence="7">
    <location>
        <begin position="390"/>
        <end position="399"/>
    </location>
</feature>
<keyword evidence="5" id="KW-0456">Lyase</keyword>
<comment type="caution">
    <text evidence="9">The sequence shown here is derived from an EMBL/GenBank/DDBJ whole genome shotgun (WGS) entry which is preliminary data.</text>
</comment>
<dbReference type="Proteomes" id="UP000298390">
    <property type="component" value="Unassembled WGS sequence"/>
</dbReference>
<organism evidence="9 10">
    <name type="scientific">Rhodofomes roseus</name>
    <dbReference type="NCBI Taxonomy" id="34475"/>
    <lineage>
        <taxon>Eukaryota</taxon>
        <taxon>Fungi</taxon>
        <taxon>Dikarya</taxon>
        <taxon>Basidiomycota</taxon>
        <taxon>Agaricomycotina</taxon>
        <taxon>Agaricomycetes</taxon>
        <taxon>Polyporales</taxon>
        <taxon>Rhodofomes</taxon>
    </lineage>
</organism>
<dbReference type="EC" id="4.3.1.17" evidence="3"/>
<feature type="domain" description="Tryptophan synthase beta chain-like PALP" evidence="8">
    <location>
        <begin position="15"/>
        <end position="339"/>
    </location>
</feature>
<dbReference type="InterPro" id="IPR001926">
    <property type="entry name" value="TrpB-like_PALP"/>
</dbReference>
<evidence type="ECO:0000313" key="9">
    <source>
        <dbReference type="EMBL" id="TFY51577.1"/>
    </source>
</evidence>
<dbReference type="STRING" id="34475.A0A4Y9XQD4"/>
<dbReference type="InterPro" id="IPR050147">
    <property type="entry name" value="Ser/Thr_Dehydratase"/>
</dbReference>
<evidence type="ECO:0000256" key="4">
    <source>
        <dbReference type="ARBA" id="ARBA00022898"/>
    </source>
</evidence>
<evidence type="ECO:0000256" key="1">
    <source>
        <dbReference type="ARBA" id="ARBA00001933"/>
    </source>
</evidence>
<dbReference type="GO" id="GO:0006565">
    <property type="term" value="P:L-serine catabolic process"/>
    <property type="evidence" value="ECO:0007669"/>
    <property type="project" value="TreeGrafter"/>
</dbReference>
<dbReference type="Gene3D" id="3.40.50.1100">
    <property type="match status" value="2"/>
</dbReference>
<dbReference type="Pfam" id="PF00291">
    <property type="entry name" value="PALP"/>
    <property type="match status" value="1"/>
</dbReference>
<dbReference type="PANTHER" id="PTHR48078">
    <property type="entry name" value="THREONINE DEHYDRATASE, MITOCHONDRIAL-RELATED"/>
    <property type="match status" value="1"/>
</dbReference>
<dbReference type="SUPFAM" id="SSF53686">
    <property type="entry name" value="Tryptophan synthase beta subunit-like PLP-dependent enzymes"/>
    <property type="match status" value="1"/>
</dbReference>
<accession>A0A4Y9XQD4</accession>
<dbReference type="EMBL" id="SEKV01001154">
    <property type="protein sequence ID" value="TFY51577.1"/>
    <property type="molecule type" value="Genomic_DNA"/>
</dbReference>
<evidence type="ECO:0000259" key="8">
    <source>
        <dbReference type="Pfam" id="PF00291"/>
    </source>
</evidence>
<dbReference type="PANTHER" id="PTHR48078:SF2">
    <property type="entry name" value="CATABOLIC L-SERINE_THREONINE DEHYDRATASE"/>
    <property type="match status" value="1"/>
</dbReference>
<feature type="region of interest" description="Disordered" evidence="7">
    <location>
        <begin position="379"/>
        <end position="408"/>
    </location>
</feature>
<evidence type="ECO:0000256" key="6">
    <source>
        <dbReference type="ARBA" id="ARBA00049406"/>
    </source>
</evidence>
<evidence type="ECO:0000313" key="10">
    <source>
        <dbReference type="Proteomes" id="UP000298390"/>
    </source>
</evidence>
<gene>
    <name evidence="9" type="ORF">EVJ58_g10492</name>
</gene>
<comment type="similarity">
    <text evidence="2">Belongs to the serine/threonine dehydratase family.</text>
</comment>
<dbReference type="AlphaFoldDB" id="A0A4Y9XQD4"/>
<sequence>MTTAADSDPEKLWLETPLVYSSHISARLGCNVYLKLEYLQPAQSFKSRGISYFVLHARRRHGPGVHVIIASGGNAGLAATCAAKALGLRCTVFLPEGVSASTVEFLKREGAEVVTAGKIYLDALRAAEKAVETQTNAVMIPAYDEPLLWEGHSSMIAELARQLPKDIKPDAIFCSVGGAGLCAGVMLGCKSVGWDDVSVVALETTGSNCFYQSLALNPGAFPTTAEPAEGVRPAHCPEHDVTVAHLPALTSRATSLGASSPAAGSVRMALDRKGGIKSVCVDDELAMKAGLLFADEHKILAELSCSTTLVPAYSPELFTKLVPPSASGAPRTVVFVVCGGFKISLAEFEEYRGIVERKVEGRTHWDVLCNASWDAGKDHTGTSLAGPRRNTIDHLKKSDQSSGRLTRTSILRPLSKDSGLPAREQTLHRSPRLHISIAMCVGENCACQAVRYVNAQLGALYENAIDCLKKHNPSQKPPEQSRYSHALAEFTYAPPNARREVFFKATFDKPKLEFICNHDALLQLIIKDGYYRLDHSAASAINYSDKPQELKNVEVSFRVPFSTRSLPVDDEVLKRSQNPLQLIVLDLTKARLVSMAPAMTTGQEAFAYYLKEYLNFLDQAGNHILFSIPDADDARYRLTIDYSILDGPLLDVDMIHGIGVEKINEYLIVCLAEG</sequence>